<dbReference type="AlphaFoldDB" id="A0AAD4CTW3"/>
<protein>
    <submittedName>
        <fullName evidence="1">Uncharacterized protein</fullName>
    </submittedName>
</protein>
<reference evidence="1" key="1">
    <citation type="journal article" date="2019" name="Beilstein J. Org. Chem.">
        <title>Nanangenines: drimane sesquiterpenoids as the dominant metabolite cohort of a novel Australian fungus, Aspergillus nanangensis.</title>
        <authorList>
            <person name="Lacey H.J."/>
            <person name="Gilchrist C.L.M."/>
            <person name="Crombie A."/>
            <person name="Kalaitzis J.A."/>
            <person name="Vuong D."/>
            <person name="Rutledge P.J."/>
            <person name="Turner P."/>
            <person name="Pitt J.I."/>
            <person name="Lacey E."/>
            <person name="Chooi Y.H."/>
            <person name="Piggott A.M."/>
        </authorList>
    </citation>
    <scope>NUCLEOTIDE SEQUENCE</scope>
    <source>
        <strain evidence="1">MST-FP2251</strain>
    </source>
</reference>
<evidence type="ECO:0000313" key="2">
    <source>
        <dbReference type="Proteomes" id="UP001194746"/>
    </source>
</evidence>
<reference evidence="1" key="2">
    <citation type="submission" date="2020-02" db="EMBL/GenBank/DDBJ databases">
        <authorList>
            <person name="Gilchrist C.L.M."/>
            <person name="Chooi Y.-H."/>
        </authorList>
    </citation>
    <scope>NUCLEOTIDE SEQUENCE</scope>
    <source>
        <strain evidence="1">MST-FP2251</strain>
    </source>
</reference>
<keyword evidence="2" id="KW-1185">Reference proteome</keyword>
<evidence type="ECO:0000313" key="1">
    <source>
        <dbReference type="EMBL" id="KAF9892620.1"/>
    </source>
</evidence>
<accession>A0AAD4CTW3</accession>
<proteinExistence type="predicted"/>
<dbReference type="Proteomes" id="UP001194746">
    <property type="component" value="Unassembled WGS sequence"/>
</dbReference>
<dbReference type="EMBL" id="VCAU01000011">
    <property type="protein sequence ID" value="KAF9892620.1"/>
    <property type="molecule type" value="Genomic_DNA"/>
</dbReference>
<sequence length="93" mass="10397">MATHQNCVKMWLTVLVGRDGTELEQLKRGFKNLQLEEDAVYSMFYAEPPLVGASNLLIEVAMPVYAANPHTSCRKLGLKEIERRISVHGGIIV</sequence>
<organism evidence="1 2">
    <name type="scientific">Aspergillus nanangensis</name>
    <dbReference type="NCBI Taxonomy" id="2582783"/>
    <lineage>
        <taxon>Eukaryota</taxon>
        <taxon>Fungi</taxon>
        <taxon>Dikarya</taxon>
        <taxon>Ascomycota</taxon>
        <taxon>Pezizomycotina</taxon>
        <taxon>Eurotiomycetes</taxon>
        <taxon>Eurotiomycetidae</taxon>
        <taxon>Eurotiales</taxon>
        <taxon>Aspergillaceae</taxon>
        <taxon>Aspergillus</taxon>
        <taxon>Aspergillus subgen. Circumdati</taxon>
    </lineage>
</organism>
<comment type="caution">
    <text evidence="1">The sequence shown here is derived from an EMBL/GenBank/DDBJ whole genome shotgun (WGS) entry which is preliminary data.</text>
</comment>
<gene>
    <name evidence="1" type="ORF">FE257_001022</name>
</gene>
<name>A0AAD4CTW3_ASPNN</name>